<protein>
    <submittedName>
        <fullName evidence="2">Uncharacterized protein</fullName>
    </submittedName>
</protein>
<proteinExistence type="predicted"/>
<dbReference type="AlphaFoldDB" id="A0A4Y2WFW6"/>
<evidence type="ECO:0000313" key="3">
    <source>
        <dbReference type="Proteomes" id="UP000499080"/>
    </source>
</evidence>
<comment type="caution">
    <text evidence="2">The sequence shown here is derived from an EMBL/GenBank/DDBJ whole genome shotgun (WGS) entry which is preliminary data.</text>
</comment>
<sequence>MPKEKEELHRMLPMGGKSNYEAMKGEVAETHEERNSLFSTSNKRLACLQGEEAYCFQNSWPNLSGPLIYTQLKQETSLIIWGRGGLVVGPRPWGRRAPDSKPDSTEDPPYMGPVAHQIIRSGQTSSRWCFVEALRRGASSGVILVI</sequence>
<feature type="region of interest" description="Disordered" evidence="1">
    <location>
        <begin position="90"/>
        <end position="111"/>
    </location>
</feature>
<gene>
    <name evidence="2" type="ORF">AVEN_31550_1</name>
</gene>
<accession>A0A4Y2WFW6</accession>
<reference evidence="2 3" key="1">
    <citation type="journal article" date="2019" name="Sci. Rep.">
        <title>Orb-weaving spider Araneus ventricosus genome elucidates the spidroin gene catalogue.</title>
        <authorList>
            <person name="Kono N."/>
            <person name="Nakamura H."/>
            <person name="Ohtoshi R."/>
            <person name="Moran D.A.P."/>
            <person name="Shinohara A."/>
            <person name="Yoshida Y."/>
            <person name="Fujiwara M."/>
            <person name="Mori M."/>
            <person name="Tomita M."/>
            <person name="Arakawa K."/>
        </authorList>
    </citation>
    <scope>NUCLEOTIDE SEQUENCE [LARGE SCALE GENOMIC DNA]</scope>
</reference>
<organism evidence="2 3">
    <name type="scientific">Araneus ventricosus</name>
    <name type="common">Orbweaver spider</name>
    <name type="synonym">Epeira ventricosa</name>
    <dbReference type="NCBI Taxonomy" id="182803"/>
    <lineage>
        <taxon>Eukaryota</taxon>
        <taxon>Metazoa</taxon>
        <taxon>Ecdysozoa</taxon>
        <taxon>Arthropoda</taxon>
        <taxon>Chelicerata</taxon>
        <taxon>Arachnida</taxon>
        <taxon>Araneae</taxon>
        <taxon>Araneomorphae</taxon>
        <taxon>Entelegynae</taxon>
        <taxon>Araneoidea</taxon>
        <taxon>Araneidae</taxon>
        <taxon>Araneus</taxon>
    </lineage>
</organism>
<dbReference type="EMBL" id="BGPR01058900">
    <property type="protein sequence ID" value="GBO34977.1"/>
    <property type="molecule type" value="Genomic_DNA"/>
</dbReference>
<keyword evidence="3" id="KW-1185">Reference proteome</keyword>
<evidence type="ECO:0000313" key="2">
    <source>
        <dbReference type="EMBL" id="GBO34977.1"/>
    </source>
</evidence>
<evidence type="ECO:0000256" key="1">
    <source>
        <dbReference type="SAM" id="MobiDB-lite"/>
    </source>
</evidence>
<dbReference type="Proteomes" id="UP000499080">
    <property type="component" value="Unassembled WGS sequence"/>
</dbReference>
<name>A0A4Y2WFW6_ARAVE</name>